<accession>A0ABD1LUI4</accession>
<dbReference type="Proteomes" id="UP001603857">
    <property type="component" value="Unassembled WGS sequence"/>
</dbReference>
<evidence type="ECO:0000313" key="1">
    <source>
        <dbReference type="EMBL" id="KAL2327111.1"/>
    </source>
</evidence>
<comment type="caution">
    <text evidence="1">The sequence shown here is derived from an EMBL/GenBank/DDBJ whole genome shotgun (WGS) entry which is preliminary data.</text>
</comment>
<protein>
    <submittedName>
        <fullName evidence="1">Uncharacterized protein</fullName>
    </submittedName>
</protein>
<dbReference type="AlphaFoldDB" id="A0ABD1LUI4"/>
<reference evidence="1 2" key="1">
    <citation type="submission" date="2024-08" db="EMBL/GenBank/DDBJ databases">
        <title>Insights into the chromosomal genome structure of Flemingia macrophylla.</title>
        <authorList>
            <person name="Ding Y."/>
            <person name="Zhao Y."/>
            <person name="Bi W."/>
            <person name="Wu M."/>
            <person name="Zhao G."/>
            <person name="Gong Y."/>
            <person name="Li W."/>
            <person name="Zhang P."/>
        </authorList>
    </citation>
    <scope>NUCLEOTIDE SEQUENCE [LARGE SCALE GENOMIC DNA]</scope>
    <source>
        <strain evidence="1">DYQJB</strain>
        <tissue evidence="1">Leaf</tissue>
    </source>
</reference>
<keyword evidence="2" id="KW-1185">Reference proteome</keyword>
<proteinExistence type="predicted"/>
<dbReference type="EMBL" id="JBGMDY010000007">
    <property type="protein sequence ID" value="KAL2327111.1"/>
    <property type="molecule type" value="Genomic_DNA"/>
</dbReference>
<evidence type="ECO:0000313" key="2">
    <source>
        <dbReference type="Proteomes" id="UP001603857"/>
    </source>
</evidence>
<sequence>MRPAFHNRDDDVSLSISTSQAWAIVTIRIEFTARLGLHSQTTRLIDSASWCDKVQAQHGSHPLWFASADGFGRNLRSKTQWKPVNPARQLTDGGSLPFAAFIRSKSQNSLLLSIGLVIVVDALKKEIATFWAFKESQPRLHDLLHMLAPPAFLII</sequence>
<gene>
    <name evidence="1" type="ORF">Fmac_020538</name>
</gene>
<organism evidence="1 2">
    <name type="scientific">Flemingia macrophylla</name>
    <dbReference type="NCBI Taxonomy" id="520843"/>
    <lineage>
        <taxon>Eukaryota</taxon>
        <taxon>Viridiplantae</taxon>
        <taxon>Streptophyta</taxon>
        <taxon>Embryophyta</taxon>
        <taxon>Tracheophyta</taxon>
        <taxon>Spermatophyta</taxon>
        <taxon>Magnoliopsida</taxon>
        <taxon>eudicotyledons</taxon>
        <taxon>Gunneridae</taxon>
        <taxon>Pentapetalae</taxon>
        <taxon>rosids</taxon>
        <taxon>fabids</taxon>
        <taxon>Fabales</taxon>
        <taxon>Fabaceae</taxon>
        <taxon>Papilionoideae</taxon>
        <taxon>50 kb inversion clade</taxon>
        <taxon>NPAAA clade</taxon>
        <taxon>indigoferoid/millettioid clade</taxon>
        <taxon>Phaseoleae</taxon>
        <taxon>Flemingia</taxon>
    </lineage>
</organism>
<name>A0ABD1LUI4_9FABA</name>